<gene>
    <name evidence="2" type="ORF">BO85DRAFT_493096</name>
</gene>
<evidence type="ECO:0000313" key="2">
    <source>
        <dbReference type="EMBL" id="RAH52372.1"/>
    </source>
</evidence>
<organism evidence="2 3">
    <name type="scientific">Aspergillus piperis CBS 112811</name>
    <dbReference type="NCBI Taxonomy" id="1448313"/>
    <lineage>
        <taxon>Eukaryota</taxon>
        <taxon>Fungi</taxon>
        <taxon>Dikarya</taxon>
        <taxon>Ascomycota</taxon>
        <taxon>Pezizomycotina</taxon>
        <taxon>Eurotiomycetes</taxon>
        <taxon>Eurotiomycetidae</taxon>
        <taxon>Eurotiales</taxon>
        <taxon>Aspergillaceae</taxon>
        <taxon>Aspergillus</taxon>
        <taxon>Aspergillus subgen. Circumdati</taxon>
    </lineage>
</organism>
<proteinExistence type="predicted"/>
<name>A0A8G1VHM3_9EURO</name>
<dbReference type="RefSeq" id="XP_025510294.1">
    <property type="nucleotide sequence ID" value="XM_025663812.1"/>
</dbReference>
<keyword evidence="3" id="KW-1185">Reference proteome</keyword>
<evidence type="ECO:0000256" key="1">
    <source>
        <dbReference type="SAM" id="MobiDB-lite"/>
    </source>
</evidence>
<feature type="region of interest" description="Disordered" evidence="1">
    <location>
        <begin position="1"/>
        <end position="38"/>
    </location>
</feature>
<sequence>MSGDTNMDISEDMSSCPFPKRVPELGDNGIHDEADYPQTKRLRLDEHLVNTSSSNSGTATPCESSGMEYHHHALQQVHCRGQLPLPYTQATRECTFAIDYMEKKTTTDIGTRWAWS</sequence>
<dbReference type="Proteomes" id="UP000249526">
    <property type="component" value="Unassembled WGS sequence"/>
</dbReference>
<feature type="compositionally biased region" description="Basic and acidic residues" evidence="1">
    <location>
        <begin position="21"/>
        <end position="34"/>
    </location>
</feature>
<dbReference type="AlphaFoldDB" id="A0A8G1VHM3"/>
<accession>A0A8G1VHM3</accession>
<evidence type="ECO:0000313" key="3">
    <source>
        <dbReference type="Proteomes" id="UP000249526"/>
    </source>
</evidence>
<reference evidence="2 3" key="1">
    <citation type="submission" date="2018-02" db="EMBL/GenBank/DDBJ databases">
        <title>The genomes of Aspergillus section Nigri reveals drivers in fungal speciation.</title>
        <authorList>
            <consortium name="DOE Joint Genome Institute"/>
            <person name="Vesth T.C."/>
            <person name="Nybo J."/>
            <person name="Theobald S."/>
            <person name="Brandl J."/>
            <person name="Frisvad J.C."/>
            <person name="Nielsen K.F."/>
            <person name="Lyhne E.K."/>
            <person name="Kogle M.E."/>
            <person name="Kuo A."/>
            <person name="Riley R."/>
            <person name="Clum A."/>
            <person name="Nolan M."/>
            <person name="Lipzen A."/>
            <person name="Salamov A."/>
            <person name="Henrissat B."/>
            <person name="Wiebenga A."/>
            <person name="De vries R.P."/>
            <person name="Grigoriev I.V."/>
            <person name="Mortensen U.H."/>
            <person name="Andersen M.R."/>
            <person name="Baker S.E."/>
        </authorList>
    </citation>
    <scope>NUCLEOTIDE SEQUENCE [LARGE SCALE GENOMIC DNA]</scope>
    <source>
        <strain evidence="2 3">CBS 112811</strain>
    </source>
</reference>
<dbReference type="GeneID" id="37167214"/>
<dbReference type="EMBL" id="KZ825085">
    <property type="protein sequence ID" value="RAH52372.1"/>
    <property type="molecule type" value="Genomic_DNA"/>
</dbReference>
<protein>
    <submittedName>
        <fullName evidence="2">Uncharacterized protein</fullName>
    </submittedName>
</protein>